<accession>A0ABT3MQ66</accession>
<dbReference type="NCBIfam" id="TIGR00847">
    <property type="entry name" value="ccoS"/>
    <property type="match status" value="1"/>
</dbReference>
<dbReference type="EMBL" id="JAPFCC010000001">
    <property type="protein sequence ID" value="MCW7551512.1"/>
    <property type="molecule type" value="Genomic_DNA"/>
</dbReference>
<dbReference type="PANTHER" id="PTHR41532:SF1">
    <property type="entry name" value="FIXS PROTEIN"/>
    <property type="match status" value="1"/>
</dbReference>
<keyword evidence="2" id="KW-1185">Reference proteome</keyword>
<comment type="caution">
    <text evidence="1">The sequence shown here is derived from an EMBL/GenBank/DDBJ whole genome shotgun (WGS) entry which is preliminary data.</text>
</comment>
<protein>
    <submittedName>
        <fullName evidence="1">Cbb3-type cytochrome oxidase assembly protein CcoS</fullName>
    </submittedName>
</protein>
<evidence type="ECO:0000313" key="1">
    <source>
        <dbReference type="EMBL" id="MCW7551512.1"/>
    </source>
</evidence>
<organism evidence="1 2">
    <name type="scientific">Endozoicomonas gorgoniicola</name>
    <dbReference type="NCBI Taxonomy" id="1234144"/>
    <lineage>
        <taxon>Bacteria</taxon>
        <taxon>Pseudomonadati</taxon>
        <taxon>Pseudomonadota</taxon>
        <taxon>Gammaproteobacteria</taxon>
        <taxon>Oceanospirillales</taxon>
        <taxon>Endozoicomonadaceae</taxon>
        <taxon>Endozoicomonas</taxon>
    </lineage>
</organism>
<gene>
    <name evidence="1" type="primary">ccoS</name>
    <name evidence="1" type="ORF">NX722_02405</name>
</gene>
<dbReference type="Proteomes" id="UP001209854">
    <property type="component" value="Unassembled WGS sequence"/>
</dbReference>
<dbReference type="RefSeq" id="WP_262566560.1">
    <property type="nucleotide sequence ID" value="NZ_JAPFCC010000001.1"/>
</dbReference>
<dbReference type="InterPro" id="IPR004714">
    <property type="entry name" value="Cyt_oxidase_maturation_cbb3"/>
</dbReference>
<name>A0ABT3MQ66_9GAMM</name>
<dbReference type="PANTHER" id="PTHR41532">
    <property type="entry name" value="FIXS PROTEIN"/>
    <property type="match status" value="1"/>
</dbReference>
<evidence type="ECO:0000313" key="2">
    <source>
        <dbReference type="Proteomes" id="UP001209854"/>
    </source>
</evidence>
<sequence>MESLFILIPLAVLFIALAIRLFFWAVDSGQFDDLEGPAHSILYEDKTIKPETDTCQSSGKKKPLES</sequence>
<dbReference type="Pfam" id="PF03597">
    <property type="entry name" value="FixS"/>
    <property type="match status" value="1"/>
</dbReference>
<reference evidence="1 2" key="1">
    <citation type="submission" date="2022-10" db="EMBL/GenBank/DDBJ databases">
        <title>High-quality genome sequences of two octocoral-associated bacteria, Endozoicomonas euniceicola EF212 and Endozoicomonas gorgoniicola PS125.</title>
        <authorList>
            <person name="Chiou Y.-J."/>
            <person name="Chen Y.-H."/>
        </authorList>
    </citation>
    <scope>NUCLEOTIDE SEQUENCE [LARGE SCALE GENOMIC DNA]</scope>
    <source>
        <strain evidence="1 2">PS125</strain>
    </source>
</reference>
<proteinExistence type="predicted"/>